<dbReference type="GeneID" id="20369991"/>
<dbReference type="OrthoDB" id="5105445at2759"/>
<proteinExistence type="predicted"/>
<dbReference type="KEGG" id="fpu:FPSE_11374"/>
<dbReference type="HOGENOM" id="CLU_891482_0_0_1"/>
<dbReference type="Proteomes" id="UP000007978">
    <property type="component" value="Chromosome 1"/>
</dbReference>
<gene>
    <name evidence="1" type="ORF">FPSE_11374</name>
</gene>
<accession>K3UAM6</accession>
<protein>
    <recommendedName>
        <fullName evidence="3">F-box domain-containing protein</fullName>
    </recommendedName>
</protein>
<keyword evidence="2" id="KW-1185">Reference proteome</keyword>
<name>K3UAM6_FUSPC</name>
<evidence type="ECO:0000313" key="1">
    <source>
        <dbReference type="EMBL" id="EKJ68366.1"/>
    </source>
</evidence>
<sequence length="312" mass="35883">MSSLAGSQHILNSNAAVTINHLPNEILVKIYHCLANLQDPAPLPVQMEADIPEDKLQYDIWQYSDLILDKNYTALTLCLVSRRFYYIFKQFTINNVVLVQSRLLLLQPKNQMLTEMQSTSQFKEAEKLVTSMERLHNMIDLNPGLVQNCKSLCLAYRQVKVPPRYIPDRAGVYQPYLFPQSLYEDMGIDESEYEDFEDDEFKLEEMIVPAPSWLNKMYSCFSHVTDLQLHSNYYRSLPDITPALSSFSNLTTLRATGYIDYPSFFRQLISLESTLALQTLDLSGAPANTWSHGFTPLMHTLMASYELLYIVC</sequence>
<dbReference type="RefSeq" id="XP_009262766.1">
    <property type="nucleotide sequence ID" value="XM_009264491.1"/>
</dbReference>
<comment type="caution">
    <text evidence="1">The sequence shown here is derived from an EMBL/GenBank/DDBJ whole genome shotgun (WGS) entry which is preliminary data.</text>
</comment>
<evidence type="ECO:0008006" key="3">
    <source>
        <dbReference type="Google" id="ProtNLM"/>
    </source>
</evidence>
<reference evidence="1 2" key="1">
    <citation type="journal article" date="2012" name="PLoS Pathog.">
        <title>Comparative pathogenomics reveals horizontally acquired novel virulence genes in fungi infecting cereal hosts.</title>
        <authorList>
            <person name="Gardiner D.M."/>
            <person name="McDonald M.C."/>
            <person name="Covarelli L."/>
            <person name="Solomon P.S."/>
            <person name="Rusu A.G."/>
            <person name="Marshall M."/>
            <person name="Kazan K."/>
            <person name="Chakraborty S."/>
            <person name="McDonald B.A."/>
            <person name="Manners J.M."/>
        </authorList>
    </citation>
    <scope>NUCLEOTIDE SEQUENCE [LARGE SCALE GENOMIC DNA]</scope>
    <source>
        <strain evidence="1 2">CS3096</strain>
    </source>
</reference>
<organism evidence="1 2">
    <name type="scientific">Fusarium pseudograminearum (strain CS3096)</name>
    <name type="common">Wheat and barley crown-rot fungus</name>
    <dbReference type="NCBI Taxonomy" id="1028729"/>
    <lineage>
        <taxon>Eukaryota</taxon>
        <taxon>Fungi</taxon>
        <taxon>Dikarya</taxon>
        <taxon>Ascomycota</taxon>
        <taxon>Pezizomycotina</taxon>
        <taxon>Sordariomycetes</taxon>
        <taxon>Hypocreomycetidae</taxon>
        <taxon>Hypocreales</taxon>
        <taxon>Nectriaceae</taxon>
        <taxon>Fusarium</taxon>
    </lineage>
</organism>
<dbReference type="AlphaFoldDB" id="K3UAM6"/>
<evidence type="ECO:0000313" key="2">
    <source>
        <dbReference type="Proteomes" id="UP000007978"/>
    </source>
</evidence>
<dbReference type="EMBL" id="AFNW01000605">
    <property type="protein sequence ID" value="EKJ68366.1"/>
    <property type="molecule type" value="Genomic_DNA"/>
</dbReference>